<evidence type="ECO:0000256" key="1">
    <source>
        <dbReference type="SAM" id="Phobius"/>
    </source>
</evidence>
<dbReference type="Gene3D" id="1.20.144.10">
    <property type="entry name" value="Phosphatidic acid phosphatase type 2/haloperoxidase"/>
    <property type="match status" value="1"/>
</dbReference>
<dbReference type="SUPFAM" id="SSF48317">
    <property type="entry name" value="Acid phosphatase/Vanadium-dependent haloperoxidase"/>
    <property type="match status" value="1"/>
</dbReference>
<name>A0A853CH22_9ACTN</name>
<evidence type="ECO:0000259" key="2">
    <source>
        <dbReference type="Pfam" id="PF01569"/>
    </source>
</evidence>
<keyword evidence="3" id="KW-0378">Hydrolase</keyword>
<feature type="transmembrane region" description="Helical" evidence="1">
    <location>
        <begin position="66"/>
        <end position="90"/>
    </location>
</feature>
<dbReference type="EC" id="3.6.1.27" evidence="3"/>
<feature type="transmembrane region" description="Helical" evidence="1">
    <location>
        <begin position="156"/>
        <end position="183"/>
    </location>
</feature>
<feature type="transmembrane region" description="Helical" evidence="1">
    <location>
        <begin position="189"/>
        <end position="210"/>
    </location>
</feature>
<keyword evidence="1" id="KW-0812">Transmembrane</keyword>
<dbReference type="RefSeq" id="WP_179717299.1">
    <property type="nucleotide sequence ID" value="NZ_JACBZT010000001.1"/>
</dbReference>
<dbReference type="Proteomes" id="UP000541969">
    <property type="component" value="Unassembled WGS sequence"/>
</dbReference>
<reference evidence="3 4" key="1">
    <citation type="submission" date="2020-07" db="EMBL/GenBank/DDBJ databases">
        <title>Sequencing the genomes of 1000 actinobacteria strains.</title>
        <authorList>
            <person name="Klenk H.-P."/>
        </authorList>
    </citation>
    <scope>NUCLEOTIDE SEQUENCE [LARGE SCALE GENOMIC DNA]</scope>
    <source>
        <strain evidence="3 4">DSM 104001</strain>
    </source>
</reference>
<dbReference type="InterPro" id="IPR000326">
    <property type="entry name" value="PAP2/HPO"/>
</dbReference>
<feature type="transmembrane region" description="Helical" evidence="1">
    <location>
        <begin position="97"/>
        <end position="115"/>
    </location>
</feature>
<dbReference type="InterPro" id="IPR036938">
    <property type="entry name" value="PAP2/HPO_sf"/>
</dbReference>
<feature type="transmembrane region" description="Helical" evidence="1">
    <location>
        <begin position="21"/>
        <end position="39"/>
    </location>
</feature>
<feature type="domain" description="Phosphatidic acid phosphatase type 2/haloperoxidase" evidence="2">
    <location>
        <begin position="126"/>
        <end position="201"/>
    </location>
</feature>
<dbReference type="AlphaFoldDB" id="A0A853CH22"/>
<keyword evidence="4" id="KW-1185">Reference proteome</keyword>
<proteinExistence type="predicted"/>
<organism evidence="3 4">
    <name type="scientific">Petropleomorpha daqingensis</name>
    <dbReference type="NCBI Taxonomy" id="2026353"/>
    <lineage>
        <taxon>Bacteria</taxon>
        <taxon>Bacillati</taxon>
        <taxon>Actinomycetota</taxon>
        <taxon>Actinomycetes</taxon>
        <taxon>Geodermatophilales</taxon>
        <taxon>Geodermatophilaceae</taxon>
        <taxon>Petropleomorpha</taxon>
    </lineage>
</organism>
<evidence type="ECO:0000313" key="3">
    <source>
        <dbReference type="EMBL" id="NYJ06289.1"/>
    </source>
</evidence>
<dbReference type="Pfam" id="PF01569">
    <property type="entry name" value="PAP2"/>
    <property type="match status" value="1"/>
</dbReference>
<accession>A0A853CH22</accession>
<keyword evidence="1" id="KW-0472">Membrane</keyword>
<keyword evidence="1" id="KW-1133">Transmembrane helix</keyword>
<dbReference type="GO" id="GO:0050380">
    <property type="term" value="F:undecaprenyl-diphosphatase activity"/>
    <property type="evidence" value="ECO:0007669"/>
    <property type="project" value="UniProtKB-EC"/>
</dbReference>
<protein>
    <submittedName>
        <fullName evidence="3">Undecaprenyl-diphosphatase</fullName>
        <ecNumber evidence="3">3.6.1.27</ecNumber>
    </submittedName>
</protein>
<gene>
    <name evidence="3" type="ORF">GGQ55_002567</name>
</gene>
<comment type="caution">
    <text evidence="3">The sequence shown here is derived from an EMBL/GenBank/DDBJ whole genome shotgun (WGS) entry which is preliminary data.</text>
</comment>
<sequence length="222" mass="22600">MTRSVPRQEPRLLPPQLRRPALVVLVLCAALVTALGVRYHDDARAGRLDARVYSELSDATGAYHQLLGGLATAVPVLVTAVALVLAALCAAARRWRAAALAIAAPGLTTLVVESAKHVVDRTIHGGLAYPSGHTAGAASVLVVAGLLVLSRRRGQVVAAAVALFLTALAGAGVVGLVMVSIHAHYATDTVAGFGTAVVVTLGLAFGLDALPLRGHVASTAPL</sequence>
<dbReference type="EMBL" id="JACBZT010000001">
    <property type="protein sequence ID" value="NYJ06289.1"/>
    <property type="molecule type" value="Genomic_DNA"/>
</dbReference>
<feature type="transmembrane region" description="Helical" evidence="1">
    <location>
        <begin position="127"/>
        <end position="149"/>
    </location>
</feature>
<evidence type="ECO:0000313" key="4">
    <source>
        <dbReference type="Proteomes" id="UP000541969"/>
    </source>
</evidence>